<evidence type="ECO:0000259" key="3">
    <source>
        <dbReference type="Pfam" id="PF02525"/>
    </source>
</evidence>
<dbReference type="GO" id="GO:0005829">
    <property type="term" value="C:cytosol"/>
    <property type="evidence" value="ECO:0007669"/>
    <property type="project" value="TreeGrafter"/>
</dbReference>
<evidence type="ECO:0000313" key="4">
    <source>
        <dbReference type="EMBL" id="SDI55662.1"/>
    </source>
</evidence>
<dbReference type="OrthoDB" id="9798454at2"/>
<comment type="similarity">
    <text evidence="1">Belongs to the NAD(P)H dehydrogenase (quinone) family.</text>
</comment>
<dbReference type="PANTHER" id="PTHR10204">
    <property type="entry name" value="NAD P H OXIDOREDUCTASE-RELATED"/>
    <property type="match status" value="1"/>
</dbReference>
<dbReference type="InterPro" id="IPR051545">
    <property type="entry name" value="NAD(P)H_dehydrogenase_qn"/>
</dbReference>
<gene>
    <name evidence="4" type="ORF">SAMN04488123_103117</name>
</gene>
<dbReference type="RefSeq" id="WP_090396609.1">
    <property type="nucleotide sequence ID" value="NZ_FNEN01000003.1"/>
</dbReference>
<accession>A0A1G8LIX7</accession>
<dbReference type="Proteomes" id="UP000198853">
    <property type="component" value="Unassembled WGS sequence"/>
</dbReference>
<proteinExistence type="inferred from homology"/>
<dbReference type="AlphaFoldDB" id="A0A1G8LIX7"/>
<name>A0A1G8LIX7_9BACI</name>
<evidence type="ECO:0000256" key="2">
    <source>
        <dbReference type="ARBA" id="ARBA00023002"/>
    </source>
</evidence>
<dbReference type="PANTHER" id="PTHR10204:SF34">
    <property type="entry name" value="NAD(P)H DEHYDROGENASE [QUINONE] 1 ISOFORM 1"/>
    <property type="match status" value="1"/>
</dbReference>
<reference evidence="4 5" key="1">
    <citation type="submission" date="2016-10" db="EMBL/GenBank/DDBJ databases">
        <authorList>
            <person name="de Groot N.N."/>
        </authorList>
    </citation>
    <scope>NUCLEOTIDE SEQUENCE [LARGE SCALE GENOMIC DNA]</scope>
    <source>
        <strain evidence="4 5">DSM 21771</strain>
    </source>
</reference>
<sequence>MHLIIYMHPSEDSFNRALLDEYRAAWEARGEEVVVRDLYRLAFDPLLSWTEYEQSQHYHYQEDIIAEHRYIERAAGVTFIFPVWWGSLPAIGKGYLDRVLSFGFAFELDGETPIPKMAEKPLGMIYTTGAPQEVWERSGQKEWMENLFKKAISDFCGFRQVRPLHLGYVVLADEDERETMFAQVRQYPEYFQ</sequence>
<evidence type="ECO:0000256" key="1">
    <source>
        <dbReference type="ARBA" id="ARBA00006252"/>
    </source>
</evidence>
<dbReference type="Gene3D" id="3.40.50.360">
    <property type="match status" value="1"/>
</dbReference>
<dbReference type="SUPFAM" id="SSF52218">
    <property type="entry name" value="Flavoproteins"/>
    <property type="match status" value="1"/>
</dbReference>
<dbReference type="Pfam" id="PF02525">
    <property type="entry name" value="Flavodoxin_2"/>
    <property type="match status" value="1"/>
</dbReference>
<dbReference type="InterPro" id="IPR029039">
    <property type="entry name" value="Flavoprotein-like_sf"/>
</dbReference>
<organism evidence="4 5">
    <name type="scientific">Natribacillus halophilus</name>
    <dbReference type="NCBI Taxonomy" id="549003"/>
    <lineage>
        <taxon>Bacteria</taxon>
        <taxon>Bacillati</taxon>
        <taxon>Bacillota</taxon>
        <taxon>Bacilli</taxon>
        <taxon>Bacillales</taxon>
        <taxon>Bacillaceae</taxon>
        <taxon>Natribacillus</taxon>
    </lineage>
</organism>
<evidence type="ECO:0000313" key="5">
    <source>
        <dbReference type="Proteomes" id="UP000198853"/>
    </source>
</evidence>
<dbReference type="GO" id="GO:0003955">
    <property type="term" value="F:NAD(P)H dehydrogenase (quinone) activity"/>
    <property type="evidence" value="ECO:0007669"/>
    <property type="project" value="TreeGrafter"/>
</dbReference>
<dbReference type="InterPro" id="IPR003680">
    <property type="entry name" value="Flavodoxin_fold"/>
</dbReference>
<protein>
    <submittedName>
        <fullName evidence="4">NAD(P)H dehydrogenase (Quinone)</fullName>
    </submittedName>
</protein>
<keyword evidence="5" id="KW-1185">Reference proteome</keyword>
<feature type="domain" description="Flavodoxin-like fold" evidence="3">
    <location>
        <begin position="2"/>
        <end position="186"/>
    </location>
</feature>
<keyword evidence="2" id="KW-0560">Oxidoreductase</keyword>
<dbReference type="EMBL" id="FNEN01000003">
    <property type="protein sequence ID" value="SDI55662.1"/>
    <property type="molecule type" value="Genomic_DNA"/>
</dbReference>